<keyword evidence="3" id="KW-1185">Reference proteome</keyword>
<reference evidence="2 3" key="1">
    <citation type="submission" date="2023-03" db="EMBL/GenBank/DDBJ databases">
        <title>MT1 and MT2 Draft Genomes of Novel Species.</title>
        <authorList>
            <person name="Venkateswaran K."/>
        </authorList>
    </citation>
    <scope>NUCLEOTIDE SEQUENCE [LARGE SCALE GENOMIC DNA]</scope>
    <source>
        <strain evidence="2 3">IF8SW-P5</strain>
    </source>
</reference>
<comment type="caution">
    <text evidence="2">The sequence shown here is derived from an EMBL/GenBank/DDBJ whole genome shotgun (WGS) entry which is preliminary data.</text>
</comment>
<dbReference type="EMBL" id="JAROCE010000004">
    <property type="protein sequence ID" value="MFM2721348.1"/>
    <property type="molecule type" value="Genomic_DNA"/>
</dbReference>
<name>A0ABW9GHR8_9MICO</name>
<evidence type="ECO:0000313" key="2">
    <source>
        <dbReference type="EMBL" id="MFM2721348.1"/>
    </source>
</evidence>
<sequence>MSDRRLARWATTSARVVAGSAVATAVVVGAVAGIAAPWPSFTADPVRLQVTPAPSDTVVACDGPVFALGRVAESAAGLTVGAVQDVVSGPDAADAEVSSVSGATGDGSGDATVFRAPPRDRVATPFAAAGSATAASPDLTGFSASACRPPLAESWLVAGATTTGANDLVVLSNPGDVPATVQLSVYGAQGVSTPPSGTGLVVPAGAQRVVPLAGLLLGEESPVVRVVATGAPVRASLQTSLTRVLLPGGSDQVAPLAQAATTLVIPGVSVLTTGEGNVGTVLRLLSPGADASATVTVTPVGGAGVTGNPRTLELPAGTPTSLDLSGLAPGPYTVSVEATQPVVGGVWATTGFGEGADFAWYSPSPEFAASGLVAVARGAGASIVLAADAARGAASVTLTPQDGGAPVTVAVPAGGSVAVPVNAGVYELAPDAPVHAAVSYSAPGALAAYPLWPADAAAGAVTILP</sequence>
<protein>
    <submittedName>
        <fullName evidence="2">DUF5719 family protein</fullName>
    </submittedName>
</protein>
<dbReference type="InterPro" id="IPR043777">
    <property type="entry name" value="DUF5719"/>
</dbReference>
<evidence type="ECO:0000256" key="1">
    <source>
        <dbReference type="SAM" id="MobiDB-lite"/>
    </source>
</evidence>
<proteinExistence type="predicted"/>
<gene>
    <name evidence="2" type="ORF">P5G46_12595</name>
</gene>
<evidence type="ECO:0000313" key="3">
    <source>
        <dbReference type="Proteomes" id="UP001630303"/>
    </source>
</evidence>
<dbReference type="RefSeq" id="WP_408905836.1">
    <property type="nucleotide sequence ID" value="NZ_JAROCE010000004.1"/>
</dbReference>
<feature type="region of interest" description="Disordered" evidence="1">
    <location>
        <begin position="97"/>
        <end position="116"/>
    </location>
</feature>
<accession>A0ABW9GHR8</accession>
<dbReference type="Proteomes" id="UP001630303">
    <property type="component" value="Unassembled WGS sequence"/>
</dbReference>
<organism evidence="2 3">
    <name type="scientific">Microbacterium mcarthurae</name>
    <dbReference type="NCBI Taxonomy" id="3035918"/>
    <lineage>
        <taxon>Bacteria</taxon>
        <taxon>Bacillati</taxon>
        <taxon>Actinomycetota</taxon>
        <taxon>Actinomycetes</taxon>
        <taxon>Micrococcales</taxon>
        <taxon>Microbacteriaceae</taxon>
        <taxon>Microbacterium</taxon>
    </lineage>
</organism>
<dbReference type="Pfam" id="PF18986">
    <property type="entry name" value="DUF5719"/>
    <property type="match status" value="1"/>
</dbReference>